<evidence type="ECO:0000256" key="3">
    <source>
        <dbReference type="SAM" id="SignalP"/>
    </source>
</evidence>
<proteinExistence type="predicted"/>
<keyword evidence="5" id="KW-1185">Reference proteome</keyword>
<keyword evidence="2" id="KW-0812">Transmembrane</keyword>
<dbReference type="EMBL" id="JAUKUA010000005">
    <property type="protein sequence ID" value="KAK0710714.1"/>
    <property type="molecule type" value="Genomic_DNA"/>
</dbReference>
<feature type="compositionally biased region" description="Polar residues" evidence="1">
    <location>
        <begin position="290"/>
        <end position="299"/>
    </location>
</feature>
<feature type="transmembrane region" description="Helical" evidence="2">
    <location>
        <begin position="161"/>
        <end position="185"/>
    </location>
</feature>
<feature type="compositionally biased region" description="Pro residues" evidence="1">
    <location>
        <begin position="276"/>
        <end position="285"/>
    </location>
</feature>
<name>A0AA40A7P2_9PEZI</name>
<feature type="compositionally biased region" description="Pro residues" evidence="1">
    <location>
        <begin position="131"/>
        <end position="141"/>
    </location>
</feature>
<evidence type="ECO:0000256" key="2">
    <source>
        <dbReference type="SAM" id="Phobius"/>
    </source>
</evidence>
<feature type="compositionally biased region" description="Low complexity" evidence="1">
    <location>
        <begin position="120"/>
        <end position="130"/>
    </location>
</feature>
<accession>A0AA40A7P2</accession>
<feature type="region of interest" description="Disordered" evidence="1">
    <location>
        <begin position="20"/>
        <end position="47"/>
    </location>
</feature>
<keyword evidence="3" id="KW-0732">Signal</keyword>
<reference evidence="4" key="1">
    <citation type="submission" date="2023-06" db="EMBL/GenBank/DDBJ databases">
        <title>Genome-scale phylogeny and comparative genomics of the fungal order Sordariales.</title>
        <authorList>
            <consortium name="Lawrence Berkeley National Laboratory"/>
            <person name="Hensen N."/>
            <person name="Bonometti L."/>
            <person name="Westerberg I."/>
            <person name="Brannstrom I.O."/>
            <person name="Guillou S."/>
            <person name="Cros-Aarteil S."/>
            <person name="Calhoun S."/>
            <person name="Haridas S."/>
            <person name="Kuo A."/>
            <person name="Mondo S."/>
            <person name="Pangilinan J."/>
            <person name="Riley R."/>
            <person name="Labutti K."/>
            <person name="Andreopoulos B."/>
            <person name="Lipzen A."/>
            <person name="Chen C."/>
            <person name="Yanf M."/>
            <person name="Daum C."/>
            <person name="Ng V."/>
            <person name="Clum A."/>
            <person name="Steindorff A."/>
            <person name="Ohm R."/>
            <person name="Martin F."/>
            <person name="Silar P."/>
            <person name="Natvig D."/>
            <person name="Lalanne C."/>
            <person name="Gautier V."/>
            <person name="Ament-Velasquez S.L."/>
            <person name="Kruys A."/>
            <person name="Hutchinson M.I."/>
            <person name="Powell A.J."/>
            <person name="Barry K."/>
            <person name="Miller A.N."/>
            <person name="Grigoriev I.V."/>
            <person name="Debuchy R."/>
            <person name="Gladieux P."/>
            <person name="Thoren M.H."/>
            <person name="Johannesson H."/>
        </authorList>
    </citation>
    <scope>NUCLEOTIDE SEQUENCE</scope>
    <source>
        <strain evidence="4">SMH4607-1</strain>
    </source>
</reference>
<feature type="compositionally biased region" description="Low complexity" evidence="1">
    <location>
        <begin position="259"/>
        <end position="275"/>
    </location>
</feature>
<sequence>MVSQQIIWLTAALGAVQAANRAPSETTKDEELYKASTGGSPIPTSNPELVGMELLRRADLMGSNTCGWRADLTCTEYPECGAYVMTSSAAPLTTYTLHGCWLPNYGKTYLMQDFQPTVITSSDMPTSTSPSPSPPPPPPPSSAASSPARTTIIEVAGSPPVGAIVGGAVGGLALLILAAFGLFFLRRRKPAPAPHHDSQAAALAYQNDFHKESPYSPTAPSPTSPTQSVYHSLGLQQPTQTVASVPPLYDPRQSVTSSQGPWWGQPQEPGGTPSPNQSPKPPFPHPASQGRLTRSSQPPTHFLAQAPAPGGEDESGYHAPARAAATLAEVETVHPFGTRSNRAELAGWGRAGGS</sequence>
<feature type="region of interest" description="Disordered" evidence="1">
    <location>
        <begin position="335"/>
        <end position="354"/>
    </location>
</feature>
<feature type="region of interest" description="Disordered" evidence="1">
    <location>
        <begin position="210"/>
        <end position="230"/>
    </location>
</feature>
<feature type="region of interest" description="Disordered" evidence="1">
    <location>
        <begin position="243"/>
        <end position="320"/>
    </location>
</feature>
<comment type="caution">
    <text evidence="4">The sequence shown here is derived from an EMBL/GenBank/DDBJ whole genome shotgun (WGS) entry which is preliminary data.</text>
</comment>
<feature type="region of interest" description="Disordered" evidence="1">
    <location>
        <begin position="119"/>
        <end position="148"/>
    </location>
</feature>
<dbReference type="Proteomes" id="UP001172102">
    <property type="component" value="Unassembled WGS sequence"/>
</dbReference>
<evidence type="ECO:0000256" key="1">
    <source>
        <dbReference type="SAM" id="MobiDB-lite"/>
    </source>
</evidence>
<dbReference type="AlphaFoldDB" id="A0AA40A7P2"/>
<evidence type="ECO:0000313" key="5">
    <source>
        <dbReference type="Proteomes" id="UP001172102"/>
    </source>
</evidence>
<feature type="signal peptide" evidence="3">
    <location>
        <begin position="1"/>
        <end position="18"/>
    </location>
</feature>
<organism evidence="4 5">
    <name type="scientific">Lasiosphaeris hirsuta</name>
    <dbReference type="NCBI Taxonomy" id="260670"/>
    <lineage>
        <taxon>Eukaryota</taxon>
        <taxon>Fungi</taxon>
        <taxon>Dikarya</taxon>
        <taxon>Ascomycota</taxon>
        <taxon>Pezizomycotina</taxon>
        <taxon>Sordariomycetes</taxon>
        <taxon>Sordariomycetidae</taxon>
        <taxon>Sordariales</taxon>
        <taxon>Lasiosphaeriaceae</taxon>
        <taxon>Lasiosphaeris</taxon>
    </lineage>
</organism>
<protein>
    <submittedName>
        <fullName evidence="4">Uncharacterized protein</fullName>
    </submittedName>
</protein>
<feature type="compositionally biased region" description="Polar residues" evidence="1">
    <location>
        <begin position="37"/>
        <end position="47"/>
    </location>
</feature>
<gene>
    <name evidence="4" type="ORF">B0H67DRAFT_667586</name>
</gene>
<feature type="chain" id="PRO_5041389237" evidence="3">
    <location>
        <begin position="19"/>
        <end position="354"/>
    </location>
</feature>
<keyword evidence="2" id="KW-0472">Membrane</keyword>
<evidence type="ECO:0000313" key="4">
    <source>
        <dbReference type="EMBL" id="KAK0710714.1"/>
    </source>
</evidence>
<keyword evidence="2" id="KW-1133">Transmembrane helix</keyword>